<reference evidence="3 4" key="1">
    <citation type="journal article" date="2017" name="Gigascience">
        <title>Genome sequence of the small brown planthopper, Laodelphax striatellus.</title>
        <authorList>
            <person name="Zhu J."/>
            <person name="Jiang F."/>
            <person name="Wang X."/>
            <person name="Yang P."/>
            <person name="Bao Y."/>
            <person name="Zhao W."/>
            <person name="Wang W."/>
            <person name="Lu H."/>
            <person name="Wang Q."/>
            <person name="Cui N."/>
            <person name="Li J."/>
            <person name="Chen X."/>
            <person name="Luo L."/>
            <person name="Yu J."/>
            <person name="Kang L."/>
            <person name="Cui F."/>
        </authorList>
    </citation>
    <scope>NUCLEOTIDE SEQUENCE [LARGE SCALE GENOMIC DNA]</scope>
    <source>
        <strain evidence="3">Lst14</strain>
    </source>
</reference>
<feature type="compositionally biased region" description="Basic residues" evidence="2">
    <location>
        <begin position="378"/>
        <end position="402"/>
    </location>
</feature>
<dbReference type="PANTHER" id="PTHR21562">
    <property type="entry name" value="NOTUM-RELATED"/>
    <property type="match status" value="1"/>
</dbReference>
<dbReference type="FunCoup" id="A0A482XU51">
    <property type="interactions" value="60"/>
</dbReference>
<organism evidence="3 4">
    <name type="scientific">Laodelphax striatellus</name>
    <name type="common">Small brown planthopper</name>
    <name type="synonym">Delphax striatella</name>
    <dbReference type="NCBI Taxonomy" id="195883"/>
    <lineage>
        <taxon>Eukaryota</taxon>
        <taxon>Metazoa</taxon>
        <taxon>Ecdysozoa</taxon>
        <taxon>Arthropoda</taxon>
        <taxon>Hexapoda</taxon>
        <taxon>Insecta</taxon>
        <taxon>Pterygota</taxon>
        <taxon>Neoptera</taxon>
        <taxon>Paraneoptera</taxon>
        <taxon>Hemiptera</taxon>
        <taxon>Auchenorrhyncha</taxon>
        <taxon>Fulgoroidea</taxon>
        <taxon>Delphacidae</taxon>
        <taxon>Criomorphinae</taxon>
        <taxon>Laodelphax</taxon>
    </lineage>
</organism>
<protein>
    <recommendedName>
        <fullName evidence="5">Palmitoleoyl-protein carboxylesterase NOTUM</fullName>
    </recommendedName>
</protein>
<evidence type="ECO:0000313" key="3">
    <source>
        <dbReference type="EMBL" id="RZF49296.1"/>
    </source>
</evidence>
<sequence length="490" mass="56803">MESCAVKEEHQRSLQLMSLTTNVTCNDGSPAGFYFRRSSSSKHWIIFLEGGWYCYDQRSCHLRWLRMRHLMSSHQWPDVRHVGGILSSDPEENPHWWNANHVFVPYCTSDSWSGQSHAKPDSKFSFQGALIVDQVVRDLLPMGLENGSSLLLAGSSAGGTGVMLNLESVQKLLHREHAHISVYGVSDSGWFLDRAPFSREADLPAPVDGIKKGFSLWRGRVPHSCKKHYPSEPWRCYFGYRLYPTLTAPLFVFQWLFDEAQMTADNVGTPVTKQQWDYIHKMGDSLRHTFRNVKSVFAPSCISHSVLTKRDWRLLQIDDVSLPQALHCWEQHTIYSMQQTVNENSTSMLSDAPLRLHRKESRKLLKSTYHNSTSPTVQRKRRRRKNRNKLRGKKRRDKKRARERLERSPKLREPTCEHRFIERCSWPQCNRSCPKLHNPFTGEEMDFIELLKSFGLDMMSVANALGIDIHTLNNMDHEELLNLLTQQANR</sequence>
<dbReference type="Pfam" id="PF03283">
    <property type="entry name" value="PAE"/>
    <property type="match status" value="1"/>
</dbReference>
<feature type="region of interest" description="Disordered" evidence="2">
    <location>
        <begin position="364"/>
        <end position="409"/>
    </location>
</feature>
<dbReference type="GO" id="GO:0016787">
    <property type="term" value="F:hydrolase activity"/>
    <property type="evidence" value="ECO:0007669"/>
    <property type="project" value="InterPro"/>
</dbReference>
<dbReference type="InterPro" id="IPR004963">
    <property type="entry name" value="PAE/NOTUM"/>
</dbReference>
<feature type="compositionally biased region" description="Polar residues" evidence="2">
    <location>
        <begin position="368"/>
        <end position="377"/>
    </location>
</feature>
<accession>A0A482XU51</accession>
<dbReference type="Proteomes" id="UP000291343">
    <property type="component" value="Unassembled WGS sequence"/>
</dbReference>
<dbReference type="PANTHER" id="PTHR21562:SF122">
    <property type="entry name" value="PALMITOLEOYL-PROTEIN CARBOXYLESTERASE NOTUM"/>
    <property type="match status" value="1"/>
</dbReference>
<keyword evidence="4" id="KW-1185">Reference proteome</keyword>
<evidence type="ECO:0000256" key="1">
    <source>
        <dbReference type="ARBA" id="ARBA00010213"/>
    </source>
</evidence>
<dbReference type="EMBL" id="QKKF02000111">
    <property type="protein sequence ID" value="RZF49296.1"/>
    <property type="molecule type" value="Genomic_DNA"/>
</dbReference>
<evidence type="ECO:0008006" key="5">
    <source>
        <dbReference type="Google" id="ProtNLM"/>
    </source>
</evidence>
<dbReference type="OrthoDB" id="2015280at2759"/>
<dbReference type="SMR" id="A0A482XU51"/>
<comment type="similarity">
    <text evidence="1">Belongs to the pectinacetylesterase family. Notum subfamily.</text>
</comment>
<dbReference type="AlphaFoldDB" id="A0A482XU51"/>
<dbReference type="STRING" id="195883.A0A482XU51"/>
<name>A0A482XU51_LAOST</name>
<comment type="caution">
    <text evidence="3">The sequence shown here is derived from an EMBL/GenBank/DDBJ whole genome shotgun (WGS) entry which is preliminary data.</text>
</comment>
<evidence type="ECO:0000256" key="2">
    <source>
        <dbReference type="SAM" id="MobiDB-lite"/>
    </source>
</evidence>
<proteinExistence type="inferred from homology"/>
<dbReference type="InParanoid" id="A0A482XU51"/>
<gene>
    <name evidence="3" type="ORF">LSTR_LSTR011820</name>
</gene>
<evidence type="ECO:0000313" key="4">
    <source>
        <dbReference type="Proteomes" id="UP000291343"/>
    </source>
</evidence>